<evidence type="ECO:0000313" key="2">
    <source>
        <dbReference type="Proteomes" id="UP000308600"/>
    </source>
</evidence>
<accession>A0ACD3B4U0</accession>
<organism evidence="1 2">
    <name type="scientific">Pluteus cervinus</name>
    <dbReference type="NCBI Taxonomy" id="181527"/>
    <lineage>
        <taxon>Eukaryota</taxon>
        <taxon>Fungi</taxon>
        <taxon>Dikarya</taxon>
        <taxon>Basidiomycota</taxon>
        <taxon>Agaricomycotina</taxon>
        <taxon>Agaricomycetes</taxon>
        <taxon>Agaricomycetidae</taxon>
        <taxon>Agaricales</taxon>
        <taxon>Pluteineae</taxon>
        <taxon>Pluteaceae</taxon>
        <taxon>Pluteus</taxon>
    </lineage>
</organism>
<evidence type="ECO:0000313" key="1">
    <source>
        <dbReference type="EMBL" id="TFK71977.1"/>
    </source>
</evidence>
<dbReference type="EMBL" id="ML208291">
    <property type="protein sequence ID" value="TFK71977.1"/>
    <property type="molecule type" value="Genomic_DNA"/>
</dbReference>
<protein>
    <submittedName>
        <fullName evidence="1">Uncharacterized protein</fullName>
    </submittedName>
</protein>
<dbReference type="Proteomes" id="UP000308600">
    <property type="component" value="Unassembled WGS sequence"/>
</dbReference>
<sequence>MRRGFLNREHRKDKANEETSKPSHKWTSDSGGTATRREPVAVSSNDIGITTRGFLKKDYQKQSNDAHISTPVASVSTASSSQNKVAKVIPIPSRPIHTLPTPSPGLIKTWGITNTGSTSARVAYFPLLPGLGYCPGVCLFPSGLKEALESMPDFPSLNPSFMRPDIVYEIRNSLIPNAGVGMFATEDLDVGDMIIMEYPFLSQPQETPYVPGPNSDPDMFMRALFRRLPQEGQDIFWSLHNCKPIGPSSKMKGIFDTNGLPMDLRPGDPVYVGLSKNISRINHSCVRNAQVTWSLQEWSWRVWALQPIKKGDEITISYVPPDLPRLARQQILRDNYSISSCICSCCSLPPALVKQSDENRIRLNHYTPPQWYMDGLPDIELEEAARDLDPDYRKLKEIIIESTMWMELMDQEKCWIAPVTGFHSQRLVKAWSALGPKGRSMAVKMARRAQVLERACLGMRSDGGWEAVLRDIEASDWWDKARRV</sequence>
<gene>
    <name evidence="1" type="ORF">BDN72DRAFT_836904</name>
</gene>
<reference evidence="1 2" key="1">
    <citation type="journal article" date="2019" name="Nat. Ecol. Evol.">
        <title>Megaphylogeny resolves global patterns of mushroom evolution.</title>
        <authorList>
            <person name="Varga T."/>
            <person name="Krizsan K."/>
            <person name="Foldi C."/>
            <person name="Dima B."/>
            <person name="Sanchez-Garcia M."/>
            <person name="Sanchez-Ramirez S."/>
            <person name="Szollosi G.J."/>
            <person name="Szarkandi J.G."/>
            <person name="Papp V."/>
            <person name="Albert L."/>
            <person name="Andreopoulos W."/>
            <person name="Angelini C."/>
            <person name="Antonin V."/>
            <person name="Barry K.W."/>
            <person name="Bougher N.L."/>
            <person name="Buchanan P."/>
            <person name="Buyck B."/>
            <person name="Bense V."/>
            <person name="Catcheside P."/>
            <person name="Chovatia M."/>
            <person name="Cooper J."/>
            <person name="Damon W."/>
            <person name="Desjardin D."/>
            <person name="Finy P."/>
            <person name="Geml J."/>
            <person name="Haridas S."/>
            <person name="Hughes K."/>
            <person name="Justo A."/>
            <person name="Karasinski D."/>
            <person name="Kautmanova I."/>
            <person name="Kiss B."/>
            <person name="Kocsube S."/>
            <person name="Kotiranta H."/>
            <person name="LaButti K.M."/>
            <person name="Lechner B.E."/>
            <person name="Liimatainen K."/>
            <person name="Lipzen A."/>
            <person name="Lukacs Z."/>
            <person name="Mihaltcheva S."/>
            <person name="Morgado L.N."/>
            <person name="Niskanen T."/>
            <person name="Noordeloos M.E."/>
            <person name="Ohm R.A."/>
            <person name="Ortiz-Santana B."/>
            <person name="Ovrebo C."/>
            <person name="Racz N."/>
            <person name="Riley R."/>
            <person name="Savchenko A."/>
            <person name="Shiryaev A."/>
            <person name="Soop K."/>
            <person name="Spirin V."/>
            <person name="Szebenyi C."/>
            <person name="Tomsovsky M."/>
            <person name="Tulloss R.E."/>
            <person name="Uehling J."/>
            <person name="Grigoriev I.V."/>
            <person name="Vagvolgyi C."/>
            <person name="Papp T."/>
            <person name="Martin F.M."/>
            <person name="Miettinen O."/>
            <person name="Hibbett D.S."/>
            <person name="Nagy L.G."/>
        </authorList>
    </citation>
    <scope>NUCLEOTIDE SEQUENCE [LARGE SCALE GENOMIC DNA]</scope>
    <source>
        <strain evidence="1 2">NL-1719</strain>
    </source>
</reference>
<name>A0ACD3B4U0_9AGAR</name>
<proteinExistence type="predicted"/>
<keyword evidence="2" id="KW-1185">Reference proteome</keyword>